<dbReference type="Pfam" id="PF13398">
    <property type="entry name" value="Peptidase_M50B"/>
    <property type="match status" value="1"/>
</dbReference>
<dbReference type="PANTHER" id="PTHR33979:SF2">
    <property type="entry name" value="PEPTIDASE M50B-LIKE-DOMAIN-CONTAINING PROTEIN"/>
    <property type="match status" value="1"/>
</dbReference>
<name>A0A316ZAL5_9BASI</name>
<dbReference type="EMBL" id="KZ819296">
    <property type="protein sequence ID" value="PWN97243.1"/>
    <property type="molecule type" value="Genomic_DNA"/>
</dbReference>
<keyword evidence="3" id="KW-1185">Reference proteome</keyword>
<evidence type="ECO:0000313" key="3">
    <source>
        <dbReference type="Proteomes" id="UP000245946"/>
    </source>
</evidence>
<keyword evidence="1" id="KW-0472">Membrane</keyword>
<gene>
    <name evidence="2" type="ORF">FA09DRAFT_330880</name>
</gene>
<feature type="transmembrane region" description="Helical" evidence="1">
    <location>
        <begin position="94"/>
        <end position="110"/>
    </location>
</feature>
<feature type="transmembrane region" description="Helical" evidence="1">
    <location>
        <begin position="116"/>
        <end position="134"/>
    </location>
</feature>
<evidence type="ECO:0000256" key="1">
    <source>
        <dbReference type="SAM" id="Phobius"/>
    </source>
</evidence>
<dbReference type="RefSeq" id="XP_025597522.1">
    <property type="nucleotide sequence ID" value="XM_025742782.1"/>
</dbReference>
<proteinExistence type="predicted"/>
<organism evidence="2 3">
    <name type="scientific">Tilletiopsis washingtonensis</name>
    <dbReference type="NCBI Taxonomy" id="58919"/>
    <lineage>
        <taxon>Eukaryota</taxon>
        <taxon>Fungi</taxon>
        <taxon>Dikarya</taxon>
        <taxon>Basidiomycota</taxon>
        <taxon>Ustilaginomycotina</taxon>
        <taxon>Exobasidiomycetes</taxon>
        <taxon>Entylomatales</taxon>
        <taxon>Entylomatales incertae sedis</taxon>
        <taxon>Tilletiopsis</taxon>
    </lineage>
</organism>
<keyword evidence="1" id="KW-1133">Transmembrane helix</keyword>
<dbReference type="GeneID" id="37270326"/>
<dbReference type="Proteomes" id="UP000245946">
    <property type="component" value="Unassembled WGS sequence"/>
</dbReference>
<dbReference type="PANTHER" id="PTHR33979">
    <property type="entry name" value="OS02G0221600 PROTEIN"/>
    <property type="match status" value="1"/>
</dbReference>
<dbReference type="InterPro" id="IPR049500">
    <property type="entry name" value="Peptidase_M50B-like"/>
</dbReference>
<evidence type="ECO:0008006" key="4">
    <source>
        <dbReference type="Google" id="ProtNLM"/>
    </source>
</evidence>
<reference evidence="2 3" key="1">
    <citation type="journal article" date="2018" name="Mol. Biol. Evol.">
        <title>Broad Genomic Sampling Reveals a Smut Pathogenic Ancestry of the Fungal Clade Ustilaginomycotina.</title>
        <authorList>
            <person name="Kijpornyongpan T."/>
            <person name="Mondo S.J."/>
            <person name="Barry K."/>
            <person name="Sandor L."/>
            <person name="Lee J."/>
            <person name="Lipzen A."/>
            <person name="Pangilinan J."/>
            <person name="LaButti K."/>
            <person name="Hainaut M."/>
            <person name="Henrissat B."/>
            <person name="Grigoriev I.V."/>
            <person name="Spatafora J.W."/>
            <person name="Aime M.C."/>
        </authorList>
    </citation>
    <scope>NUCLEOTIDE SEQUENCE [LARGE SCALE GENOMIC DNA]</scope>
    <source>
        <strain evidence="2 3">MCA 4186</strain>
    </source>
</reference>
<accession>A0A316ZAL5</accession>
<dbReference type="OrthoDB" id="40823at2759"/>
<dbReference type="STRING" id="58919.A0A316ZAL5"/>
<feature type="transmembrane region" description="Helical" evidence="1">
    <location>
        <begin position="189"/>
        <end position="210"/>
    </location>
</feature>
<sequence>MAVAIGIIWHVPYIKEILWPFKILTVAFHEFSHAIVGLCTGAKIESIVLEPNEGGATRMRGGIPWLTLPAGYLGSSFIGAAMIACAFDIRASKVMSFVIAVCFLFTLWWARKNWLTWLLLLVFAGVLVAFWFIAHGVALQYFVLFLGVMSCLYSVWDICDDLIFRKVNESDATAFAKVVGCCPPQVWGVVWLLVSVIFFAAGIIIGIVAFKTPLRTQKADNFLNTRDFGLLAAVVW</sequence>
<protein>
    <recommendedName>
        <fullName evidence="4">Peptidase M50B-like-domain-containing protein</fullName>
    </recommendedName>
</protein>
<feature type="transmembrane region" description="Helical" evidence="1">
    <location>
        <begin position="139"/>
        <end position="156"/>
    </location>
</feature>
<dbReference type="AlphaFoldDB" id="A0A316ZAL5"/>
<keyword evidence="1" id="KW-0812">Transmembrane</keyword>
<evidence type="ECO:0000313" key="2">
    <source>
        <dbReference type="EMBL" id="PWN97243.1"/>
    </source>
</evidence>
<feature type="transmembrane region" description="Helical" evidence="1">
    <location>
        <begin position="63"/>
        <end position="87"/>
    </location>
</feature>